<sequence>MTRENDSFVMLASLKADTMSSMDAITGGSMHSSRTYRHLSSKTLVLLDDPVAAAAVTKLLVPDGGPEMLFSDLGRRLRTALDRPLPQLEVSFRNLSISVDVPVMNDNDGNAQRPSASPSAAFELPTLVNVVKNGVRSAFTKPRVEKKYILNNISGMLKPGTMALVLG</sequence>
<dbReference type="EnsemblProtists" id="PYU1_T003253">
    <property type="protein sequence ID" value="PYU1_T003253"/>
    <property type="gene ID" value="PYU1_G003246"/>
</dbReference>
<dbReference type="EMBL" id="GL376603">
    <property type="status" value="NOT_ANNOTATED_CDS"/>
    <property type="molecule type" value="Genomic_DNA"/>
</dbReference>
<dbReference type="STRING" id="431595.K3WE62"/>
<dbReference type="AlphaFoldDB" id="K3WE62"/>
<evidence type="ECO:0000313" key="1">
    <source>
        <dbReference type="EnsemblProtists" id="PYU1_T003253"/>
    </source>
</evidence>
<dbReference type="VEuPathDB" id="FungiDB:PYU1_G003246"/>
<keyword evidence="2" id="KW-1185">Reference proteome</keyword>
<dbReference type="Proteomes" id="UP000019132">
    <property type="component" value="Unassembled WGS sequence"/>
</dbReference>
<dbReference type="InParanoid" id="K3WE62"/>
<proteinExistence type="predicted"/>
<reference evidence="2" key="2">
    <citation type="submission" date="2010-04" db="EMBL/GenBank/DDBJ databases">
        <authorList>
            <person name="Buell R."/>
            <person name="Hamilton J."/>
            <person name="Hostetler J."/>
        </authorList>
    </citation>
    <scope>NUCLEOTIDE SEQUENCE [LARGE SCALE GENOMIC DNA]</scope>
    <source>
        <strain evidence="2">DAOM:BR144</strain>
    </source>
</reference>
<reference evidence="1" key="3">
    <citation type="submission" date="2015-02" db="UniProtKB">
        <authorList>
            <consortium name="EnsemblProtists"/>
        </authorList>
    </citation>
    <scope>IDENTIFICATION</scope>
    <source>
        <strain evidence="1">DAOM BR144</strain>
    </source>
</reference>
<dbReference type="HOGENOM" id="CLU_1597780_0_0_1"/>
<organism evidence="1 2">
    <name type="scientific">Globisporangium ultimum (strain ATCC 200006 / CBS 805.95 / DAOM BR144)</name>
    <name type="common">Pythium ultimum</name>
    <dbReference type="NCBI Taxonomy" id="431595"/>
    <lineage>
        <taxon>Eukaryota</taxon>
        <taxon>Sar</taxon>
        <taxon>Stramenopiles</taxon>
        <taxon>Oomycota</taxon>
        <taxon>Peronosporomycetes</taxon>
        <taxon>Pythiales</taxon>
        <taxon>Pythiaceae</taxon>
        <taxon>Globisporangium</taxon>
    </lineage>
</organism>
<name>K3WE62_GLOUD</name>
<evidence type="ECO:0000313" key="2">
    <source>
        <dbReference type="Proteomes" id="UP000019132"/>
    </source>
</evidence>
<reference evidence="2" key="1">
    <citation type="journal article" date="2010" name="Genome Biol.">
        <title>Genome sequence of the necrotrophic plant pathogen Pythium ultimum reveals original pathogenicity mechanisms and effector repertoire.</title>
        <authorList>
            <person name="Levesque C.A."/>
            <person name="Brouwer H."/>
            <person name="Cano L."/>
            <person name="Hamilton J.P."/>
            <person name="Holt C."/>
            <person name="Huitema E."/>
            <person name="Raffaele S."/>
            <person name="Robideau G.P."/>
            <person name="Thines M."/>
            <person name="Win J."/>
            <person name="Zerillo M.M."/>
            <person name="Beakes G.W."/>
            <person name="Boore J.L."/>
            <person name="Busam D."/>
            <person name="Dumas B."/>
            <person name="Ferriera S."/>
            <person name="Fuerstenberg S.I."/>
            <person name="Gachon C.M."/>
            <person name="Gaulin E."/>
            <person name="Govers F."/>
            <person name="Grenville-Briggs L."/>
            <person name="Horner N."/>
            <person name="Hostetler J."/>
            <person name="Jiang R.H."/>
            <person name="Johnson J."/>
            <person name="Krajaejun T."/>
            <person name="Lin H."/>
            <person name="Meijer H.J."/>
            <person name="Moore B."/>
            <person name="Morris P."/>
            <person name="Phuntmart V."/>
            <person name="Puiu D."/>
            <person name="Shetty J."/>
            <person name="Stajich J.E."/>
            <person name="Tripathy S."/>
            <person name="Wawra S."/>
            <person name="van West P."/>
            <person name="Whitty B.R."/>
            <person name="Coutinho P.M."/>
            <person name="Henrissat B."/>
            <person name="Martin F."/>
            <person name="Thomas P.D."/>
            <person name="Tyler B.M."/>
            <person name="De Vries R.P."/>
            <person name="Kamoun S."/>
            <person name="Yandell M."/>
            <person name="Tisserat N."/>
            <person name="Buell C.R."/>
        </authorList>
    </citation>
    <scope>NUCLEOTIDE SEQUENCE</scope>
    <source>
        <strain evidence="2">DAOM:BR144</strain>
    </source>
</reference>
<accession>K3WE62</accession>
<protein>
    <submittedName>
        <fullName evidence="1">Uncharacterized protein</fullName>
    </submittedName>
</protein>